<evidence type="ECO:0000313" key="6">
    <source>
        <dbReference type="EMBL" id="MBB4000442.1"/>
    </source>
</evidence>
<evidence type="ECO:0000313" key="7">
    <source>
        <dbReference type="Proteomes" id="UP000542776"/>
    </source>
</evidence>
<dbReference type="GO" id="GO:0005524">
    <property type="term" value="F:ATP binding"/>
    <property type="evidence" value="ECO:0007669"/>
    <property type="project" value="UniProtKB-KW"/>
</dbReference>
<reference evidence="6 7" key="1">
    <citation type="submission" date="2020-08" db="EMBL/GenBank/DDBJ databases">
        <title>Genomic Encyclopedia of Type Strains, Phase IV (KMG-IV): sequencing the most valuable type-strain genomes for metagenomic binning, comparative biology and taxonomic classification.</title>
        <authorList>
            <person name="Goeker M."/>
        </authorList>
    </citation>
    <scope>NUCLEOTIDE SEQUENCE [LARGE SCALE GENOMIC DNA]</scope>
    <source>
        <strain evidence="6 7">DSM 102238</strain>
    </source>
</reference>
<keyword evidence="1 6" id="KW-0808">Transferase</keyword>
<dbReference type="InterPro" id="IPR000719">
    <property type="entry name" value="Prot_kinase_dom"/>
</dbReference>
<dbReference type="PANTHER" id="PTHR43289">
    <property type="entry name" value="MITOGEN-ACTIVATED PROTEIN KINASE KINASE KINASE 20-RELATED"/>
    <property type="match status" value="1"/>
</dbReference>
<dbReference type="Pfam" id="PF00069">
    <property type="entry name" value="Pkinase"/>
    <property type="match status" value="1"/>
</dbReference>
<feature type="domain" description="Protein kinase" evidence="5">
    <location>
        <begin position="16"/>
        <end position="256"/>
    </location>
</feature>
<accession>A0A7W6H8G4</accession>
<evidence type="ECO:0000259" key="5">
    <source>
        <dbReference type="PROSITE" id="PS50011"/>
    </source>
</evidence>
<evidence type="ECO:0000256" key="1">
    <source>
        <dbReference type="ARBA" id="ARBA00022679"/>
    </source>
</evidence>
<keyword evidence="2" id="KW-0547">Nucleotide-binding</keyword>
<dbReference type="EC" id="2.7.11.1" evidence="6"/>
<dbReference type="SMART" id="SM00220">
    <property type="entry name" value="S_TKc"/>
    <property type="match status" value="1"/>
</dbReference>
<dbReference type="InterPro" id="IPR011009">
    <property type="entry name" value="Kinase-like_dom_sf"/>
</dbReference>
<keyword evidence="7" id="KW-1185">Reference proteome</keyword>
<dbReference type="AlphaFoldDB" id="A0A7W6H8G4"/>
<dbReference type="Gene3D" id="1.10.510.10">
    <property type="entry name" value="Transferase(Phosphotransferase) domain 1"/>
    <property type="match status" value="1"/>
</dbReference>
<dbReference type="GO" id="GO:0004674">
    <property type="term" value="F:protein serine/threonine kinase activity"/>
    <property type="evidence" value="ECO:0007669"/>
    <property type="project" value="UniProtKB-EC"/>
</dbReference>
<evidence type="ECO:0000256" key="4">
    <source>
        <dbReference type="ARBA" id="ARBA00022840"/>
    </source>
</evidence>
<dbReference type="PANTHER" id="PTHR43289:SF6">
    <property type="entry name" value="SERINE_THREONINE-PROTEIN KINASE NEKL-3"/>
    <property type="match status" value="1"/>
</dbReference>
<dbReference type="PROSITE" id="PS50011">
    <property type="entry name" value="PROTEIN_KINASE_DOM"/>
    <property type="match status" value="1"/>
</dbReference>
<name>A0A7W6H8G4_9HYPH</name>
<proteinExistence type="predicted"/>
<dbReference type="Proteomes" id="UP000542776">
    <property type="component" value="Unassembled WGS sequence"/>
</dbReference>
<comment type="caution">
    <text evidence="6">The sequence shown here is derived from an EMBL/GenBank/DDBJ whole genome shotgun (WGS) entry which is preliminary data.</text>
</comment>
<evidence type="ECO:0000256" key="3">
    <source>
        <dbReference type="ARBA" id="ARBA00022777"/>
    </source>
</evidence>
<gene>
    <name evidence="6" type="ORF">GGR04_004320</name>
</gene>
<dbReference type="RefSeq" id="WP_183202279.1">
    <property type="nucleotide sequence ID" value="NZ_JACIEK010000020.1"/>
</dbReference>
<protein>
    <submittedName>
        <fullName evidence="6">Serine/threonine-protein kinase</fullName>
        <ecNumber evidence="6">2.7.11.1</ecNumber>
    </submittedName>
</protein>
<dbReference type="SUPFAM" id="SSF56112">
    <property type="entry name" value="Protein kinase-like (PK-like)"/>
    <property type="match status" value="1"/>
</dbReference>
<evidence type="ECO:0000256" key="2">
    <source>
        <dbReference type="ARBA" id="ARBA00022741"/>
    </source>
</evidence>
<keyword evidence="4" id="KW-0067">ATP-binding</keyword>
<keyword evidence="3 6" id="KW-0418">Kinase</keyword>
<organism evidence="6 7">
    <name type="scientific">Aureimonas pseudogalii</name>
    <dbReference type="NCBI Taxonomy" id="1744844"/>
    <lineage>
        <taxon>Bacteria</taxon>
        <taxon>Pseudomonadati</taxon>
        <taxon>Pseudomonadota</taxon>
        <taxon>Alphaproteobacteria</taxon>
        <taxon>Hyphomicrobiales</taxon>
        <taxon>Aurantimonadaceae</taxon>
        <taxon>Aureimonas</taxon>
    </lineage>
</organism>
<dbReference type="EMBL" id="JACIEK010000020">
    <property type="protein sequence ID" value="MBB4000442.1"/>
    <property type="molecule type" value="Genomic_DNA"/>
</dbReference>
<sequence length="256" mass="27389">MPSEARESVLALPEGWNVWQALSCRNGVSVHRATAPDGRIAVLKRLDLETPDPIARRRFEREQRFARILNHPGLPAWLGMGEGWLALEVLATSLDERRNAFGRVEDVVALLRTMGRTLAYLHGRGIVHQDLKPAHVLFRATGRVVLIDLGSAGLIAGDPLAGREAIGSPAWAAPEQWAGAAPAPAADLWSLGCIGLWLTGREDPDDVASPLGPLLQQCLSAVPGQRPSAAGFVEALEPPRAEAASGALRQSKRSGP</sequence>